<evidence type="ECO:0000313" key="5">
    <source>
        <dbReference type="Proteomes" id="UP000008021"/>
    </source>
</evidence>
<dbReference type="PANTHER" id="PTHR31236:SF21">
    <property type="entry name" value="BURP DOMAIN-CONTAINING PROTEIN 11"/>
    <property type="match status" value="1"/>
</dbReference>
<dbReference type="Pfam" id="PF03181">
    <property type="entry name" value="BURP"/>
    <property type="match status" value="1"/>
</dbReference>
<reference evidence="4" key="1">
    <citation type="submission" date="2015-04" db="UniProtKB">
        <authorList>
            <consortium name="EnsemblPlants"/>
        </authorList>
    </citation>
    <scope>IDENTIFICATION</scope>
</reference>
<evidence type="ECO:0000259" key="3">
    <source>
        <dbReference type="PROSITE" id="PS51277"/>
    </source>
</evidence>
<proteinExistence type="predicted"/>
<name>A0A0E0E163_9ORYZ</name>
<keyword evidence="2" id="KW-0732">Signal</keyword>
<accession>A0A0E0E163</accession>
<feature type="signal peptide" evidence="2">
    <location>
        <begin position="1"/>
        <end position="18"/>
    </location>
</feature>
<dbReference type="EnsemblPlants" id="OMERI06G14160.1">
    <property type="protein sequence ID" value="OMERI06G14160.1"/>
    <property type="gene ID" value="OMERI06G14160"/>
</dbReference>
<evidence type="ECO:0000256" key="1">
    <source>
        <dbReference type="SAM" id="MobiDB-lite"/>
    </source>
</evidence>
<evidence type="ECO:0000256" key="2">
    <source>
        <dbReference type="SAM" id="SignalP"/>
    </source>
</evidence>
<dbReference type="InterPro" id="IPR004873">
    <property type="entry name" value="BURP_dom"/>
</dbReference>
<keyword evidence="5" id="KW-1185">Reference proteome</keyword>
<sequence length="1129" mass="124198">MDVLVLLISLILLDGRRGAASRGRRGGASGGSTPVRRGTAWWRQRRCDGGAAKRRKSSTLALALGMTDRGWRNDASGWAEEEEASWRDEPLMLAPDRLDALGPYVTGGTAGNDAPRIDLPAEDVSSLPRCSALVAVAEKEMGGSSGANMAVAVTKPFPTAMEYWQKIFPETPMPPAILDLLTPLPTVNMPINFLYQAEYKNNNAIELYYFDFIICPLAVWNIVCKERMNWATLAAEGLKEVSVSYGSEGKEEPKKAFPMGRYMLDKEREMTSRIDKEDLREVSVSYDSNVKLSNLFPTGYAHQKYILTSGAGLKEVSVTYGSDGEEEPRKTFSQVGYMLDKERKKSSDVDEEGLKEVMVSYGSNGKEETSKTTPMGGYMVHMKNEKSLQAEKDGLKEVSVSYGSNGEEETSKTFAMGGFMVDKECEMSLQGEKEGLKEVSVSYGSEGKEEPRKAFPMGRYMLDKKQEMTSRTDKDGLREVSVSYESKGEVVTRKAFPMERYVLDKEPKRNLHRNKDELREVSVLYGSKGKLKNLFPTGYGHKKHKHANEAELKEVSVSYGSNDEEKPRKAFLRGGLFLGNEYEKSLHIDKEDLKEVSVSYGSNVKLSNLFPTGYVQQKYILTSGAGLKEVSVTYGSDGEEEPRKTFSKVGYMLDKECKKSSDVDEGGLKEVSVSYGSNGEEETSKTTPMGGYMVDMKNEKSLQADKEELKEVSVSYGSDVKLGNLFPIEHKKYVYRNEDGLKEVSVSYGSNGEEETSKTFAMGGYMVDKERGMSLQGQKEGLKEASVSYGSNDEEETRKIIPMKGYMVDWEHEKSLQAKKEELKEVSVSYGHEVKLSNLFPTRFGHKNYQHTFEGMDHGRHVHAHGNKMQQLADVFFFRDALRPGSVITPTIPPTTSLPAFLPRHVADAIPFSADRFADVLAMFAPASLAMAREIRWALDTCGQRAAALLPGEKAGCATSLESLADLAASLLGTRDVSAFSAADLPTDTATTPARRGRYNVTSARELSAMAGPGSSSSSSEPAPAAVVACHDLTYPYAVFYCHSTEPTAAYAVTLVAATTGDGDGEAASPAKMEALAVCHLDTSRWRADNPFFVAHGVKPGEVSVCHFLTKLSIVWVPRHEQGAPRAAA</sequence>
<dbReference type="PANTHER" id="PTHR31236">
    <property type="entry name" value="BURP DOMAIN PROTEIN USPL1-LIKE"/>
    <property type="match status" value="1"/>
</dbReference>
<dbReference type="PROSITE" id="PS51277">
    <property type="entry name" value="BURP"/>
    <property type="match status" value="1"/>
</dbReference>
<evidence type="ECO:0000313" key="4">
    <source>
        <dbReference type="EnsemblPlants" id="OMERI06G14160.1"/>
    </source>
</evidence>
<dbReference type="InterPro" id="IPR044816">
    <property type="entry name" value="BURP"/>
</dbReference>
<feature type="domain" description="BURP" evidence="3">
    <location>
        <begin position="876"/>
        <end position="1119"/>
    </location>
</feature>
<organism evidence="4">
    <name type="scientific">Oryza meridionalis</name>
    <dbReference type="NCBI Taxonomy" id="40149"/>
    <lineage>
        <taxon>Eukaryota</taxon>
        <taxon>Viridiplantae</taxon>
        <taxon>Streptophyta</taxon>
        <taxon>Embryophyta</taxon>
        <taxon>Tracheophyta</taxon>
        <taxon>Spermatophyta</taxon>
        <taxon>Magnoliopsida</taxon>
        <taxon>Liliopsida</taxon>
        <taxon>Poales</taxon>
        <taxon>Poaceae</taxon>
        <taxon>BOP clade</taxon>
        <taxon>Oryzoideae</taxon>
        <taxon>Oryzeae</taxon>
        <taxon>Oryzinae</taxon>
        <taxon>Oryza</taxon>
    </lineage>
</organism>
<protein>
    <recommendedName>
        <fullName evidence="3">BURP domain-containing protein</fullName>
    </recommendedName>
</protein>
<feature type="region of interest" description="Disordered" evidence="1">
    <location>
        <begin position="673"/>
        <end position="692"/>
    </location>
</feature>
<dbReference type="Proteomes" id="UP000008021">
    <property type="component" value="Chromosome 6"/>
</dbReference>
<dbReference type="SMART" id="SM01045">
    <property type="entry name" value="BURP"/>
    <property type="match status" value="1"/>
</dbReference>
<dbReference type="AlphaFoldDB" id="A0A0E0E163"/>
<dbReference type="Gramene" id="OMERI06G14160.1">
    <property type="protein sequence ID" value="OMERI06G14160.1"/>
    <property type="gene ID" value="OMERI06G14160"/>
</dbReference>
<feature type="chain" id="PRO_5002357500" description="BURP domain-containing protein" evidence="2">
    <location>
        <begin position="19"/>
        <end position="1129"/>
    </location>
</feature>
<dbReference type="STRING" id="40149.A0A0E0E163"/>
<reference evidence="4" key="2">
    <citation type="submission" date="2018-05" db="EMBL/GenBank/DDBJ databases">
        <title>OmerRS3 (Oryza meridionalis Reference Sequence Version 3).</title>
        <authorList>
            <person name="Zhang J."/>
            <person name="Kudrna D."/>
            <person name="Lee S."/>
            <person name="Talag J."/>
            <person name="Welchert J."/>
            <person name="Wing R.A."/>
        </authorList>
    </citation>
    <scope>NUCLEOTIDE SEQUENCE [LARGE SCALE GENOMIC DNA]</scope>
    <source>
        <strain evidence="4">cv. OR44</strain>
    </source>
</reference>